<dbReference type="PROSITE" id="PS51352">
    <property type="entry name" value="THIOREDOXIN_2"/>
    <property type="match status" value="1"/>
</dbReference>
<keyword evidence="7" id="KW-1185">Reference proteome</keyword>
<dbReference type="OrthoDB" id="9790194at2"/>
<dbReference type="GO" id="GO:0016491">
    <property type="term" value="F:oxidoreductase activity"/>
    <property type="evidence" value="ECO:0007669"/>
    <property type="project" value="InterPro"/>
</dbReference>
<feature type="chain" id="PRO_5038378503" evidence="4">
    <location>
        <begin position="25"/>
        <end position="199"/>
    </location>
</feature>
<organism evidence="6 7">
    <name type="scientific">Isoptericola jiangsuensis</name>
    <dbReference type="NCBI Taxonomy" id="548579"/>
    <lineage>
        <taxon>Bacteria</taxon>
        <taxon>Bacillati</taxon>
        <taxon>Actinomycetota</taxon>
        <taxon>Actinomycetes</taxon>
        <taxon>Micrococcales</taxon>
        <taxon>Promicromonosporaceae</taxon>
        <taxon>Isoptericola</taxon>
    </lineage>
</organism>
<dbReference type="PANTHER" id="PTHR42852:SF17">
    <property type="entry name" value="THIOREDOXIN-LIKE PROTEIN HI_1115"/>
    <property type="match status" value="1"/>
</dbReference>
<evidence type="ECO:0000256" key="1">
    <source>
        <dbReference type="ARBA" id="ARBA00004196"/>
    </source>
</evidence>
<feature type="compositionally biased region" description="Low complexity" evidence="3">
    <location>
        <begin position="35"/>
        <end position="50"/>
    </location>
</feature>
<feature type="domain" description="Thioredoxin" evidence="5">
    <location>
        <begin position="63"/>
        <end position="197"/>
    </location>
</feature>
<dbReference type="InterPro" id="IPR013740">
    <property type="entry name" value="Redoxin"/>
</dbReference>
<proteinExistence type="predicted"/>
<dbReference type="InterPro" id="IPR013766">
    <property type="entry name" value="Thioredoxin_domain"/>
</dbReference>
<dbReference type="PROSITE" id="PS51257">
    <property type="entry name" value="PROKAR_LIPOPROTEIN"/>
    <property type="match status" value="1"/>
</dbReference>
<dbReference type="GO" id="GO:0016853">
    <property type="term" value="F:isomerase activity"/>
    <property type="evidence" value="ECO:0007669"/>
    <property type="project" value="UniProtKB-KW"/>
</dbReference>
<keyword evidence="4" id="KW-0732">Signal</keyword>
<dbReference type="PANTHER" id="PTHR42852">
    <property type="entry name" value="THIOL:DISULFIDE INTERCHANGE PROTEIN DSBE"/>
    <property type="match status" value="1"/>
</dbReference>
<comment type="subcellular location">
    <subcellularLocation>
        <location evidence="1">Cell envelope</location>
    </subcellularLocation>
</comment>
<evidence type="ECO:0000256" key="3">
    <source>
        <dbReference type="SAM" id="MobiDB-lite"/>
    </source>
</evidence>
<dbReference type="RefSeq" id="WP_098462779.1">
    <property type="nucleotide sequence ID" value="NZ_PDJJ01000001.1"/>
</dbReference>
<dbReference type="AlphaFoldDB" id="A0A2A9EVQ0"/>
<dbReference type="Proteomes" id="UP000224130">
    <property type="component" value="Unassembled WGS sequence"/>
</dbReference>
<protein>
    <submittedName>
        <fullName evidence="6">Thiol-disulfide isomerase/thioredoxin</fullName>
    </submittedName>
</protein>
<dbReference type="PROSITE" id="PS00194">
    <property type="entry name" value="THIOREDOXIN_1"/>
    <property type="match status" value="1"/>
</dbReference>
<dbReference type="GO" id="GO:0017004">
    <property type="term" value="P:cytochrome complex assembly"/>
    <property type="evidence" value="ECO:0007669"/>
    <property type="project" value="UniProtKB-KW"/>
</dbReference>
<evidence type="ECO:0000256" key="4">
    <source>
        <dbReference type="SAM" id="SignalP"/>
    </source>
</evidence>
<feature type="region of interest" description="Disordered" evidence="3">
    <location>
        <begin position="28"/>
        <end position="62"/>
    </location>
</feature>
<keyword evidence="6" id="KW-0413">Isomerase</keyword>
<feature type="signal peptide" evidence="4">
    <location>
        <begin position="1"/>
        <end position="24"/>
    </location>
</feature>
<dbReference type="InterPro" id="IPR017937">
    <property type="entry name" value="Thioredoxin_CS"/>
</dbReference>
<dbReference type="InterPro" id="IPR050553">
    <property type="entry name" value="Thioredoxin_ResA/DsbE_sf"/>
</dbReference>
<sequence length="199" mass="19889">MRTARRSRAVAATALVLLLTTGCAGTTDDADARPDAATTAPADAPAEDMAPGGGATPGTTDDVPPVAAVYDFTATTLDGATLEGADLAGTPTVLWFWAPWCPTCRAQIPTVSALGTDHGDAVDVVAVGGLDDADAIADLAAIIGGVTHVVDDAGEVWRHFGVTAQSTYVVLDADGEIVAEGALSDAEITDVTADLAAQG</sequence>
<dbReference type="Gene3D" id="3.40.30.10">
    <property type="entry name" value="Glutaredoxin"/>
    <property type="match status" value="1"/>
</dbReference>
<reference evidence="6 7" key="1">
    <citation type="submission" date="2017-10" db="EMBL/GenBank/DDBJ databases">
        <title>Sequencing the genomes of 1000 actinobacteria strains.</title>
        <authorList>
            <person name="Klenk H.-P."/>
        </authorList>
    </citation>
    <scope>NUCLEOTIDE SEQUENCE [LARGE SCALE GENOMIC DNA]</scope>
    <source>
        <strain evidence="6 7">DSM 21863</strain>
    </source>
</reference>
<dbReference type="SUPFAM" id="SSF52833">
    <property type="entry name" value="Thioredoxin-like"/>
    <property type="match status" value="1"/>
</dbReference>
<name>A0A2A9EVQ0_9MICO</name>
<dbReference type="EMBL" id="PDJJ01000001">
    <property type="protein sequence ID" value="PFG42239.1"/>
    <property type="molecule type" value="Genomic_DNA"/>
</dbReference>
<comment type="caution">
    <text evidence="6">The sequence shown here is derived from an EMBL/GenBank/DDBJ whole genome shotgun (WGS) entry which is preliminary data.</text>
</comment>
<accession>A0A2A9EVQ0</accession>
<gene>
    <name evidence="6" type="ORF">ATJ88_0895</name>
</gene>
<dbReference type="CDD" id="cd02966">
    <property type="entry name" value="TlpA_like_family"/>
    <property type="match status" value="1"/>
</dbReference>
<evidence type="ECO:0000259" key="5">
    <source>
        <dbReference type="PROSITE" id="PS51352"/>
    </source>
</evidence>
<evidence type="ECO:0000313" key="7">
    <source>
        <dbReference type="Proteomes" id="UP000224130"/>
    </source>
</evidence>
<dbReference type="Pfam" id="PF08534">
    <property type="entry name" value="Redoxin"/>
    <property type="match status" value="1"/>
</dbReference>
<evidence type="ECO:0000256" key="2">
    <source>
        <dbReference type="ARBA" id="ARBA00022748"/>
    </source>
</evidence>
<keyword evidence="2" id="KW-0201">Cytochrome c-type biogenesis</keyword>
<dbReference type="GO" id="GO:0030313">
    <property type="term" value="C:cell envelope"/>
    <property type="evidence" value="ECO:0007669"/>
    <property type="project" value="UniProtKB-SubCell"/>
</dbReference>
<evidence type="ECO:0000313" key="6">
    <source>
        <dbReference type="EMBL" id="PFG42239.1"/>
    </source>
</evidence>
<dbReference type="InterPro" id="IPR036249">
    <property type="entry name" value="Thioredoxin-like_sf"/>
</dbReference>